<accession>A0A8R1HZT3</accession>
<name>A0A8R1HZT3_CAEJA</name>
<feature type="transmembrane region" description="Helical" evidence="1">
    <location>
        <begin position="139"/>
        <end position="161"/>
    </location>
</feature>
<reference evidence="3" key="1">
    <citation type="submission" date="2010-08" db="EMBL/GenBank/DDBJ databases">
        <authorList>
            <consortium name="Caenorhabditis japonica Sequencing Consortium"/>
            <person name="Wilson R.K."/>
        </authorList>
    </citation>
    <scope>NUCLEOTIDE SEQUENCE [LARGE SCALE GENOMIC DNA]</scope>
    <source>
        <strain evidence="3">DF5081</strain>
    </source>
</reference>
<feature type="transmembrane region" description="Helical" evidence="1">
    <location>
        <begin position="104"/>
        <end position="133"/>
    </location>
</feature>
<dbReference type="PANTHER" id="PTHR46891">
    <property type="entry name" value="SERPENTINE RECEPTOR, CLASS H-RELATED"/>
    <property type="match status" value="1"/>
</dbReference>
<evidence type="ECO:0000256" key="1">
    <source>
        <dbReference type="SAM" id="Phobius"/>
    </source>
</evidence>
<keyword evidence="1" id="KW-1133">Transmembrane helix</keyword>
<dbReference type="InterPro" id="IPR019422">
    <property type="entry name" value="7TM_GPCR_serpentine_rcpt_Srh"/>
</dbReference>
<sequence length="201" mass="22283">MMVSDWVKTWDIVITITRITLILLTLSSVLDEYPEIACTSAIVLPNRDEAGIKPIHLFNFSVLISVFVGTFLCGSTGIVSLLALREMVLQTRTSMRTIAMHKAFIISLFFQIGVHGCMLGFPIILYVVALMFHVNANDVGYVAIVLASLHGAMSTLAMILFNRPLYELAKNRLSVVFMSNNIFISDHSLISSQNSQPSRSQ</sequence>
<proteinExistence type="predicted"/>
<evidence type="ECO:0000313" key="3">
    <source>
        <dbReference type="Proteomes" id="UP000005237"/>
    </source>
</evidence>
<keyword evidence="3" id="KW-1185">Reference proteome</keyword>
<feature type="transmembrane region" description="Helical" evidence="1">
    <location>
        <begin position="62"/>
        <end position="84"/>
    </location>
</feature>
<evidence type="ECO:0000313" key="2">
    <source>
        <dbReference type="EnsemblMetazoa" id="CJA13118b.1"/>
    </source>
</evidence>
<protein>
    <submittedName>
        <fullName evidence="2">Uncharacterized protein</fullName>
    </submittedName>
</protein>
<dbReference type="EnsemblMetazoa" id="CJA13118b.1">
    <property type="protein sequence ID" value="CJA13118b.1"/>
    <property type="gene ID" value="WBGene00132322"/>
</dbReference>
<dbReference type="Proteomes" id="UP000005237">
    <property type="component" value="Unassembled WGS sequence"/>
</dbReference>
<dbReference type="Pfam" id="PF10318">
    <property type="entry name" value="7TM_GPCR_Srh"/>
    <property type="match status" value="1"/>
</dbReference>
<organism evidence="2 3">
    <name type="scientific">Caenorhabditis japonica</name>
    <dbReference type="NCBI Taxonomy" id="281687"/>
    <lineage>
        <taxon>Eukaryota</taxon>
        <taxon>Metazoa</taxon>
        <taxon>Ecdysozoa</taxon>
        <taxon>Nematoda</taxon>
        <taxon>Chromadorea</taxon>
        <taxon>Rhabditida</taxon>
        <taxon>Rhabditina</taxon>
        <taxon>Rhabditomorpha</taxon>
        <taxon>Rhabditoidea</taxon>
        <taxon>Rhabditidae</taxon>
        <taxon>Peloderinae</taxon>
        <taxon>Caenorhabditis</taxon>
    </lineage>
</organism>
<keyword evidence="1" id="KW-0812">Transmembrane</keyword>
<dbReference type="AlphaFoldDB" id="A0A8R1HZT3"/>
<dbReference type="PANTHER" id="PTHR46891:SF6">
    <property type="entry name" value="SERPENTINE RECEPTOR, CLASS H"/>
    <property type="match status" value="1"/>
</dbReference>
<keyword evidence="1" id="KW-0472">Membrane</keyword>
<reference evidence="2" key="2">
    <citation type="submission" date="2022-06" db="UniProtKB">
        <authorList>
            <consortium name="EnsemblMetazoa"/>
        </authorList>
    </citation>
    <scope>IDENTIFICATION</scope>
    <source>
        <strain evidence="2">DF5081</strain>
    </source>
</reference>